<dbReference type="AlphaFoldDB" id="A0A2S4N4X0"/>
<gene>
    <name evidence="2" type="ORF">Q361_1295</name>
</gene>
<reference evidence="2 3" key="1">
    <citation type="submission" date="2018-01" db="EMBL/GenBank/DDBJ databases">
        <title>Genomic Encyclopedia of Type Strains, Phase I: the one thousand microbial genomes (KMG-I) project.</title>
        <authorList>
            <person name="Goeker M."/>
        </authorList>
    </citation>
    <scope>NUCLEOTIDE SEQUENCE [LARGE SCALE GENOMIC DNA]</scope>
    <source>
        <strain evidence="2 3">DSM 17960</strain>
    </source>
</reference>
<accession>A0A2S4N4X0</accession>
<feature type="signal peptide" evidence="1">
    <location>
        <begin position="1"/>
        <end position="26"/>
    </location>
</feature>
<feature type="chain" id="PRO_5015703735" evidence="1">
    <location>
        <begin position="27"/>
        <end position="113"/>
    </location>
</feature>
<keyword evidence="1" id="KW-0732">Signal</keyword>
<sequence length="113" mass="12570">METPTKIMKNVFFSLAFMLIGSFAFANNGLSNQKSVISNEIENVKSKVIDIKTFSEMLKDSNFKIVKIVKIDKMIEFTDSCGNVWNVYYDSSVYTTIGAVMTAAAIIEDLTGC</sequence>
<proteinExistence type="predicted"/>
<dbReference type="Proteomes" id="UP000237056">
    <property type="component" value="Unassembled WGS sequence"/>
</dbReference>
<name>A0A2S4N4X0_9FLAO</name>
<evidence type="ECO:0000313" key="3">
    <source>
        <dbReference type="Proteomes" id="UP000237056"/>
    </source>
</evidence>
<comment type="caution">
    <text evidence="2">The sequence shown here is derived from an EMBL/GenBank/DDBJ whole genome shotgun (WGS) entry which is preliminary data.</text>
</comment>
<evidence type="ECO:0000256" key="1">
    <source>
        <dbReference type="SAM" id="SignalP"/>
    </source>
</evidence>
<keyword evidence="3" id="KW-1185">Reference proteome</keyword>
<dbReference type="EMBL" id="PQNY01000029">
    <property type="protein sequence ID" value="POS00700.1"/>
    <property type="molecule type" value="Genomic_DNA"/>
</dbReference>
<evidence type="ECO:0000313" key="2">
    <source>
        <dbReference type="EMBL" id="POS00700.1"/>
    </source>
</evidence>
<protein>
    <submittedName>
        <fullName evidence="2">Uncharacterized protein</fullName>
    </submittedName>
</protein>
<organism evidence="2 3">
    <name type="scientific">Flavobacterium croceum DSM 17960</name>
    <dbReference type="NCBI Taxonomy" id="1121886"/>
    <lineage>
        <taxon>Bacteria</taxon>
        <taxon>Pseudomonadati</taxon>
        <taxon>Bacteroidota</taxon>
        <taxon>Flavobacteriia</taxon>
        <taxon>Flavobacteriales</taxon>
        <taxon>Flavobacteriaceae</taxon>
        <taxon>Flavobacterium</taxon>
    </lineage>
</organism>